<organism evidence="3 4">
    <name type="scientific">Chitinophaga niabensis</name>
    <dbReference type="NCBI Taxonomy" id="536979"/>
    <lineage>
        <taxon>Bacteria</taxon>
        <taxon>Pseudomonadati</taxon>
        <taxon>Bacteroidota</taxon>
        <taxon>Chitinophagia</taxon>
        <taxon>Chitinophagales</taxon>
        <taxon>Chitinophagaceae</taxon>
        <taxon>Chitinophaga</taxon>
    </lineage>
</organism>
<feature type="transmembrane region" description="Helical" evidence="1">
    <location>
        <begin position="120"/>
        <end position="140"/>
    </location>
</feature>
<gene>
    <name evidence="3" type="ORF">SAMN04488055_1869</name>
</gene>
<dbReference type="Proteomes" id="UP000185003">
    <property type="component" value="Unassembled WGS sequence"/>
</dbReference>
<feature type="transmembrane region" description="Helical" evidence="1">
    <location>
        <begin position="39"/>
        <end position="65"/>
    </location>
</feature>
<keyword evidence="4" id="KW-1185">Reference proteome</keyword>
<keyword evidence="1" id="KW-1133">Transmembrane helix</keyword>
<feature type="domain" description="Signal transduction histidine kinase internal region" evidence="2">
    <location>
        <begin position="160"/>
        <end position="239"/>
    </location>
</feature>
<dbReference type="Pfam" id="PF06580">
    <property type="entry name" value="His_kinase"/>
    <property type="match status" value="1"/>
</dbReference>
<keyword evidence="3" id="KW-0808">Transferase</keyword>
<keyword evidence="1" id="KW-0472">Membrane</keyword>
<evidence type="ECO:0000313" key="4">
    <source>
        <dbReference type="Proteomes" id="UP000185003"/>
    </source>
</evidence>
<protein>
    <submittedName>
        <fullName evidence="3">Histidine kinase</fullName>
    </submittedName>
</protein>
<dbReference type="InterPro" id="IPR010559">
    <property type="entry name" value="Sig_transdc_His_kin_internal"/>
</dbReference>
<proteinExistence type="predicted"/>
<dbReference type="Gene3D" id="3.30.565.10">
    <property type="entry name" value="Histidine kinase-like ATPase, C-terminal domain"/>
    <property type="match status" value="1"/>
</dbReference>
<feature type="transmembrane region" description="Helical" evidence="1">
    <location>
        <begin position="77"/>
        <end position="100"/>
    </location>
</feature>
<dbReference type="RefSeq" id="WP_074238974.1">
    <property type="nucleotide sequence ID" value="NZ_FSRA01000001.1"/>
</dbReference>
<keyword evidence="3" id="KW-0418">Kinase</keyword>
<dbReference type="InterPro" id="IPR050640">
    <property type="entry name" value="Bact_2-comp_sensor_kinase"/>
</dbReference>
<evidence type="ECO:0000256" key="1">
    <source>
        <dbReference type="SAM" id="Phobius"/>
    </source>
</evidence>
<evidence type="ECO:0000313" key="3">
    <source>
        <dbReference type="EMBL" id="SIN87292.1"/>
    </source>
</evidence>
<dbReference type="STRING" id="536979.SAMN04488055_1869"/>
<dbReference type="GO" id="GO:0016020">
    <property type="term" value="C:membrane"/>
    <property type="evidence" value="ECO:0007669"/>
    <property type="project" value="InterPro"/>
</dbReference>
<dbReference type="AlphaFoldDB" id="A0A1N6EW19"/>
<reference evidence="4" key="1">
    <citation type="submission" date="2016-11" db="EMBL/GenBank/DDBJ databases">
        <authorList>
            <person name="Varghese N."/>
            <person name="Submissions S."/>
        </authorList>
    </citation>
    <scope>NUCLEOTIDE SEQUENCE [LARGE SCALE GENOMIC DNA]</scope>
    <source>
        <strain evidence="4">DSM 24787</strain>
    </source>
</reference>
<accession>A0A1N6EW19</accession>
<keyword evidence="1" id="KW-0812">Transmembrane</keyword>
<dbReference type="OrthoDB" id="9792992at2"/>
<dbReference type="PANTHER" id="PTHR34220">
    <property type="entry name" value="SENSOR HISTIDINE KINASE YPDA"/>
    <property type="match status" value="1"/>
</dbReference>
<dbReference type="PANTHER" id="PTHR34220:SF7">
    <property type="entry name" value="SENSOR HISTIDINE KINASE YPDA"/>
    <property type="match status" value="1"/>
</dbReference>
<dbReference type="InterPro" id="IPR036890">
    <property type="entry name" value="HATPase_C_sf"/>
</dbReference>
<dbReference type="EMBL" id="FSRA01000001">
    <property type="protein sequence ID" value="SIN87292.1"/>
    <property type="molecule type" value="Genomic_DNA"/>
</dbReference>
<name>A0A1N6EW19_9BACT</name>
<evidence type="ECO:0000259" key="2">
    <source>
        <dbReference type="Pfam" id="PF06580"/>
    </source>
</evidence>
<sequence length="351" mass="41003">MKRVLLHVLFWVAYTLQDALMEYTWTASQQPGFTENARFLMAIHAAVVATLPKLILTYYVLYAVIPQVLKGRNMVWIVVKTAIMLCITLVLYRLVFNYYIFTVIYNNTIKTAPLFKLSRLLLGVMDVGFVSATAVAFKLIRMQLSAKEREKDLMKEKLETELKYLRNQTNPHFLFNTLNNIYALARKKSDLTPEIVMKLSKLLRFMLYESGKGRITLAEEMKMMDDYLELEKIRYNNRLNIVFKKDIDNEQYPVSPLLLLPFVENAFKHGVSETRFDSYIHMEIRLHQGLLTFIIENNKENESPGSKDKIGLENVRRQLELMYKEHQLLVFNEPAVFKVVLTINLDSHAKI</sequence>
<dbReference type="GO" id="GO:0000155">
    <property type="term" value="F:phosphorelay sensor kinase activity"/>
    <property type="evidence" value="ECO:0007669"/>
    <property type="project" value="InterPro"/>
</dbReference>